<dbReference type="EMBL" id="CM000838">
    <property type="protein sequence ID" value="KRH59291.1"/>
    <property type="molecule type" value="Genomic_DNA"/>
</dbReference>
<dbReference type="HOGENOM" id="CLU_2982930_0_0_1"/>
<dbReference type="Proteomes" id="UP000008827">
    <property type="component" value="Chromosome 5"/>
</dbReference>
<evidence type="ECO:0000313" key="2">
    <source>
        <dbReference type="EMBL" id="KRH59291.1"/>
    </source>
</evidence>
<evidence type="ECO:0000256" key="1">
    <source>
        <dbReference type="SAM" id="MobiDB-lite"/>
    </source>
</evidence>
<feature type="region of interest" description="Disordered" evidence="1">
    <location>
        <begin position="39"/>
        <end position="58"/>
    </location>
</feature>
<dbReference type="InParanoid" id="K7KQW0"/>
<dbReference type="EnsemblPlants" id="KRH59291">
    <property type="protein sequence ID" value="KRH59291"/>
    <property type="gene ID" value="GLYMA_05G175700"/>
</dbReference>
<dbReference type="AlphaFoldDB" id="K7KQW0"/>
<name>K7KQW0_SOYBN</name>
<protein>
    <submittedName>
        <fullName evidence="2 3">Uncharacterized protein</fullName>
    </submittedName>
</protein>
<reference evidence="2" key="3">
    <citation type="submission" date="2018-07" db="EMBL/GenBank/DDBJ databases">
        <title>WGS assembly of Glycine max.</title>
        <authorList>
            <person name="Schmutz J."/>
            <person name="Cannon S."/>
            <person name="Schlueter J."/>
            <person name="Ma J."/>
            <person name="Mitros T."/>
            <person name="Nelson W."/>
            <person name="Hyten D."/>
            <person name="Song Q."/>
            <person name="Thelen J."/>
            <person name="Cheng J."/>
            <person name="Xu D."/>
            <person name="Hellsten U."/>
            <person name="May G."/>
            <person name="Yu Y."/>
            <person name="Sakurai T."/>
            <person name="Umezawa T."/>
            <person name="Bhattacharyya M."/>
            <person name="Sandhu D."/>
            <person name="Valliyodan B."/>
            <person name="Lindquist E."/>
            <person name="Peto M."/>
            <person name="Grant D."/>
            <person name="Shu S."/>
            <person name="Goodstein D."/>
            <person name="Barry K."/>
            <person name="Futrell-Griggs M."/>
            <person name="Abernathy B."/>
            <person name="Du J."/>
            <person name="Tian Z."/>
            <person name="Zhu L."/>
            <person name="Gill N."/>
            <person name="Joshi T."/>
            <person name="Libault M."/>
            <person name="Sethuraman A."/>
            <person name="Zhang X."/>
            <person name="Shinozaki K."/>
            <person name="Nguyen H."/>
            <person name="Wing R."/>
            <person name="Cregan P."/>
            <person name="Specht J."/>
            <person name="Grimwood J."/>
            <person name="Rokhsar D."/>
            <person name="Stacey G."/>
            <person name="Shoemaker R."/>
            <person name="Jackson S."/>
        </authorList>
    </citation>
    <scope>NUCLEOTIDE SEQUENCE</scope>
    <source>
        <tissue evidence="2">Callus</tissue>
    </source>
</reference>
<reference evidence="3" key="2">
    <citation type="submission" date="2018-02" db="UniProtKB">
        <authorList>
            <consortium name="EnsemblPlants"/>
        </authorList>
    </citation>
    <scope>IDENTIFICATION</scope>
    <source>
        <strain evidence="3">Williams 82</strain>
    </source>
</reference>
<reference evidence="2 3" key="1">
    <citation type="journal article" date="2010" name="Nature">
        <title>Genome sequence of the palaeopolyploid soybean.</title>
        <authorList>
            <person name="Schmutz J."/>
            <person name="Cannon S.B."/>
            <person name="Schlueter J."/>
            <person name="Ma J."/>
            <person name="Mitros T."/>
            <person name="Nelson W."/>
            <person name="Hyten D.L."/>
            <person name="Song Q."/>
            <person name="Thelen J.J."/>
            <person name="Cheng J."/>
            <person name="Xu D."/>
            <person name="Hellsten U."/>
            <person name="May G.D."/>
            <person name="Yu Y."/>
            <person name="Sakurai T."/>
            <person name="Umezawa T."/>
            <person name="Bhattacharyya M.K."/>
            <person name="Sandhu D."/>
            <person name="Valliyodan B."/>
            <person name="Lindquist E."/>
            <person name="Peto M."/>
            <person name="Grant D."/>
            <person name="Shu S."/>
            <person name="Goodstein D."/>
            <person name="Barry K."/>
            <person name="Futrell-Griggs M."/>
            <person name="Abernathy B."/>
            <person name="Du J."/>
            <person name="Tian Z."/>
            <person name="Zhu L."/>
            <person name="Gill N."/>
            <person name="Joshi T."/>
            <person name="Libault M."/>
            <person name="Sethuraman A."/>
            <person name="Zhang X.-C."/>
            <person name="Shinozaki K."/>
            <person name="Nguyen H.T."/>
            <person name="Wing R.A."/>
            <person name="Cregan P."/>
            <person name="Specht J."/>
            <person name="Grimwood J."/>
            <person name="Rokhsar D."/>
            <person name="Stacey G."/>
            <person name="Shoemaker R.C."/>
            <person name="Jackson S.A."/>
        </authorList>
    </citation>
    <scope>NUCLEOTIDE SEQUENCE [LARGE SCALE GENOMIC DNA]</scope>
    <source>
        <strain evidence="3">cv. Williams 82</strain>
        <tissue evidence="2">Callus</tissue>
    </source>
</reference>
<evidence type="ECO:0000313" key="3">
    <source>
        <dbReference type="EnsemblPlants" id="KRH59291"/>
    </source>
</evidence>
<proteinExistence type="predicted"/>
<sequence length="58" mass="6849">MKWSRIEEEREIEELEREGMGLKHAWRGVGDERLMTIKKKGGNNNHQHPCGERGVIYE</sequence>
<dbReference type="PaxDb" id="3847-GLYMA05G30950.1"/>
<organism evidence="2">
    <name type="scientific">Glycine max</name>
    <name type="common">Soybean</name>
    <name type="synonym">Glycine hispida</name>
    <dbReference type="NCBI Taxonomy" id="3847"/>
    <lineage>
        <taxon>Eukaryota</taxon>
        <taxon>Viridiplantae</taxon>
        <taxon>Streptophyta</taxon>
        <taxon>Embryophyta</taxon>
        <taxon>Tracheophyta</taxon>
        <taxon>Spermatophyta</taxon>
        <taxon>Magnoliopsida</taxon>
        <taxon>eudicotyledons</taxon>
        <taxon>Gunneridae</taxon>
        <taxon>Pentapetalae</taxon>
        <taxon>rosids</taxon>
        <taxon>fabids</taxon>
        <taxon>Fabales</taxon>
        <taxon>Fabaceae</taxon>
        <taxon>Papilionoideae</taxon>
        <taxon>50 kb inversion clade</taxon>
        <taxon>NPAAA clade</taxon>
        <taxon>indigoferoid/millettioid clade</taxon>
        <taxon>Phaseoleae</taxon>
        <taxon>Glycine</taxon>
        <taxon>Glycine subgen. Soja</taxon>
    </lineage>
</organism>
<dbReference type="Gramene" id="KRH59291">
    <property type="protein sequence ID" value="KRH59291"/>
    <property type="gene ID" value="GLYMA_05G175700"/>
</dbReference>
<evidence type="ECO:0000313" key="4">
    <source>
        <dbReference type="Proteomes" id="UP000008827"/>
    </source>
</evidence>
<gene>
    <name evidence="2" type="ORF">GLYMA_05G175700</name>
</gene>
<accession>K7KQW0</accession>
<keyword evidence="4" id="KW-1185">Reference proteome</keyword>